<keyword evidence="8 10" id="KW-0503">Monooxygenase</keyword>
<evidence type="ECO:0000256" key="11">
    <source>
        <dbReference type="SAM" id="Phobius"/>
    </source>
</evidence>
<evidence type="ECO:0000256" key="7">
    <source>
        <dbReference type="ARBA" id="ARBA00023004"/>
    </source>
</evidence>
<evidence type="ECO:0000256" key="5">
    <source>
        <dbReference type="ARBA" id="ARBA00022723"/>
    </source>
</evidence>
<dbReference type="InterPro" id="IPR050364">
    <property type="entry name" value="Cytochrome_P450_fung"/>
</dbReference>
<organism evidence="12 13">
    <name type="scientific">Armillaria solidipes</name>
    <dbReference type="NCBI Taxonomy" id="1076256"/>
    <lineage>
        <taxon>Eukaryota</taxon>
        <taxon>Fungi</taxon>
        <taxon>Dikarya</taxon>
        <taxon>Basidiomycota</taxon>
        <taxon>Agaricomycotina</taxon>
        <taxon>Agaricomycetes</taxon>
        <taxon>Agaricomycetidae</taxon>
        <taxon>Agaricales</taxon>
        <taxon>Marasmiineae</taxon>
        <taxon>Physalacriaceae</taxon>
        <taxon>Armillaria</taxon>
    </lineage>
</organism>
<evidence type="ECO:0000256" key="4">
    <source>
        <dbReference type="ARBA" id="ARBA00022617"/>
    </source>
</evidence>
<reference evidence="13" key="1">
    <citation type="journal article" date="2017" name="Nat. Ecol. Evol.">
        <title>Genome expansion and lineage-specific genetic innovations in the forest pathogenic fungi Armillaria.</title>
        <authorList>
            <person name="Sipos G."/>
            <person name="Prasanna A.N."/>
            <person name="Walter M.C."/>
            <person name="O'Connor E."/>
            <person name="Balint B."/>
            <person name="Krizsan K."/>
            <person name="Kiss B."/>
            <person name="Hess J."/>
            <person name="Varga T."/>
            <person name="Slot J."/>
            <person name="Riley R."/>
            <person name="Boka B."/>
            <person name="Rigling D."/>
            <person name="Barry K."/>
            <person name="Lee J."/>
            <person name="Mihaltcheva S."/>
            <person name="LaButti K."/>
            <person name="Lipzen A."/>
            <person name="Waldron R."/>
            <person name="Moloney N.M."/>
            <person name="Sperisen C."/>
            <person name="Kredics L."/>
            <person name="Vagvoelgyi C."/>
            <person name="Patrignani A."/>
            <person name="Fitzpatrick D."/>
            <person name="Nagy I."/>
            <person name="Doyle S."/>
            <person name="Anderson J.B."/>
            <person name="Grigoriev I.V."/>
            <person name="Gueldener U."/>
            <person name="Muensterkoetter M."/>
            <person name="Nagy L.G."/>
        </authorList>
    </citation>
    <scope>NUCLEOTIDE SEQUENCE [LARGE SCALE GENOMIC DNA]</scope>
    <source>
        <strain evidence="13">28-4</strain>
    </source>
</reference>
<keyword evidence="11" id="KW-0812">Transmembrane</keyword>
<gene>
    <name evidence="12" type="ORF">ARMSODRAFT_915020</name>
</gene>
<dbReference type="InterPro" id="IPR001128">
    <property type="entry name" value="Cyt_P450"/>
</dbReference>
<dbReference type="SUPFAM" id="SSF48264">
    <property type="entry name" value="Cytochrome P450"/>
    <property type="match status" value="1"/>
</dbReference>
<sequence>MYLSSLATSPNVGTNLLALGAFLWVVICTIRRRSRSLPLPPGPKGYPLIGNLFDVPTEREWETWAEWGKKYGDISSVTVLGQTIVVLNSYPFAKELLDGRSAKYSDRPYMSMPILCGWGDTLLILGYGRVFRTQRKLFHKSMGTTENFHRFYHVEDEQSRRFLREILVNPEHFVEHIEAGVASIVLRIAYGYTIGKNDPLLLKCKQITEDFIQMTSHKFLVNKIPVLRHIPDWMPGANFKRLAKEWKQKVKEITDEPFYWFKEQMAKGTVEPSFVSTNLEDNEDEYSIKCTAVAMYGAGFDTTVVTIKVFFKMMALLPEIQARIQAEIDSVTEGDRLPTLADRDQGLLPYTLATLYEIFRWHLPLPIGFPHRTVEDDTYNGYFIPKGSIVAFNSLKMCHDSRLYPNPEVFNPTRFLGSSSQLDPRELVFGFGRRACPGRFLAEASVFLTMARTLAVFNITNAVDMDGIPLKAHPVQLTGAVSDTPAFKCTIKPRSEKAVSLVNETL</sequence>
<proteinExistence type="inferred from homology"/>
<feature type="transmembrane region" description="Helical" evidence="11">
    <location>
        <begin position="110"/>
        <end position="131"/>
    </location>
</feature>
<dbReference type="EMBL" id="KZ293435">
    <property type="protein sequence ID" value="PBK67861.1"/>
    <property type="molecule type" value="Genomic_DNA"/>
</dbReference>
<dbReference type="GO" id="GO:0020037">
    <property type="term" value="F:heme binding"/>
    <property type="evidence" value="ECO:0007669"/>
    <property type="project" value="InterPro"/>
</dbReference>
<evidence type="ECO:0000256" key="3">
    <source>
        <dbReference type="ARBA" id="ARBA00010617"/>
    </source>
</evidence>
<dbReference type="InterPro" id="IPR002401">
    <property type="entry name" value="Cyt_P450_E_grp-I"/>
</dbReference>
<evidence type="ECO:0000256" key="9">
    <source>
        <dbReference type="PIRSR" id="PIRSR602401-1"/>
    </source>
</evidence>
<name>A0A2H3BAF6_9AGAR</name>
<feature type="transmembrane region" description="Helical" evidence="11">
    <location>
        <begin position="12"/>
        <end position="30"/>
    </location>
</feature>
<dbReference type="GO" id="GO:0005506">
    <property type="term" value="F:iron ion binding"/>
    <property type="evidence" value="ECO:0007669"/>
    <property type="project" value="InterPro"/>
</dbReference>
<evidence type="ECO:0000256" key="10">
    <source>
        <dbReference type="RuleBase" id="RU000461"/>
    </source>
</evidence>
<dbReference type="GO" id="GO:0004497">
    <property type="term" value="F:monooxygenase activity"/>
    <property type="evidence" value="ECO:0007669"/>
    <property type="project" value="UniProtKB-KW"/>
</dbReference>
<comment type="pathway">
    <text evidence="2">Secondary metabolite biosynthesis.</text>
</comment>
<evidence type="ECO:0000256" key="1">
    <source>
        <dbReference type="ARBA" id="ARBA00001971"/>
    </source>
</evidence>
<dbReference type="PRINTS" id="PR00463">
    <property type="entry name" value="EP450I"/>
</dbReference>
<dbReference type="STRING" id="1076256.A0A2H3BAF6"/>
<evidence type="ECO:0000313" key="12">
    <source>
        <dbReference type="EMBL" id="PBK67861.1"/>
    </source>
</evidence>
<dbReference type="AlphaFoldDB" id="A0A2H3BAF6"/>
<dbReference type="Proteomes" id="UP000218334">
    <property type="component" value="Unassembled WGS sequence"/>
</dbReference>
<accession>A0A2H3BAF6</accession>
<evidence type="ECO:0000256" key="2">
    <source>
        <dbReference type="ARBA" id="ARBA00005179"/>
    </source>
</evidence>
<feature type="binding site" description="axial binding residue" evidence="9">
    <location>
        <position position="436"/>
    </location>
    <ligand>
        <name>heme</name>
        <dbReference type="ChEBI" id="CHEBI:30413"/>
    </ligand>
    <ligandPart>
        <name>Fe</name>
        <dbReference type="ChEBI" id="CHEBI:18248"/>
    </ligandPart>
</feature>
<dbReference type="Pfam" id="PF00067">
    <property type="entry name" value="p450"/>
    <property type="match status" value="1"/>
</dbReference>
<dbReference type="InterPro" id="IPR017972">
    <property type="entry name" value="Cyt_P450_CS"/>
</dbReference>
<evidence type="ECO:0000256" key="8">
    <source>
        <dbReference type="ARBA" id="ARBA00023033"/>
    </source>
</evidence>
<dbReference type="Gene3D" id="1.10.630.10">
    <property type="entry name" value="Cytochrome P450"/>
    <property type="match status" value="1"/>
</dbReference>
<dbReference type="PROSITE" id="PS00086">
    <property type="entry name" value="CYTOCHROME_P450"/>
    <property type="match status" value="1"/>
</dbReference>
<dbReference type="PANTHER" id="PTHR46300:SF7">
    <property type="entry name" value="P450, PUTATIVE (EUROFUNG)-RELATED"/>
    <property type="match status" value="1"/>
</dbReference>
<comment type="cofactor">
    <cofactor evidence="1 9">
        <name>heme</name>
        <dbReference type="ChEBI" id="CHEBI:30413"/>
    </cofactor>
</comment>
<keyword evidence="5 9" id="KW-0479">Metal-binding</keyword>
<protein>
    <submittedName>
        <fullName evidence="12">Cytochrome P450</fullName>
    </submittedName>
</protein>
<keyword evidence="7 9" id="KW-0408">Iron</keyword>
<comment type="similarity">
    <text evidence="3 10">Belongs to the cytochrome P450 family.</text>
</comment>
<keyword evidence="13" id="KW-1185">Reference proteome</keyword>
<dbReference type="CDD" id="cd11065">
    <property type="entry name" value="CYP64-like"/>
    <property type="match status" value="1"/>
</dbReference>
<keyword evidence="11" id="KW-0472">Membrane</keyword>
<evidence type="ECO:0000256" key="6">
    <source>
        <dbReference type="ARBA" id="ARBA00023002"/>
    </source>
</evidence>
<dbReference type="PANTHER" id="PTHR46300">
    <property type="entry name" value="P450, PUTATIVE (EUROFUNG)-RELATED-RELATED"/>
    <property type="match status" value="1"/>
</dbReference>
<dbReference type="InterPro" id="IPR036396">
    <property type="entry name" value="Cyt_P450_sf"/>
</dbReference>
<keyword evidence="6 10" id="KW-0560">Oxidoreductase</keyword>
<keyword evidence="4 9" id="KW-0349">Heme</keyword>
<evidence type="ECO:0000313" key="13">
    <source>
        <dbReference type="Proteomes" id="UP000218334"/>
    </source>
</evidence>
<keyword evidence="11" id="KW-1133">Transmembrane helix</keyword>
<dbReference type="GO" id="GO:0016705">
    <property type="term" value="F:oxidoreductase activity, acting on paired donors, with incorporation or reduction of molecular oxygen"/>
    <property type="evidence" value="ECO:0007669"/>
    <property type="project" value="InterPro"/>
</dbReference>